<reference evidence="2" key="1">
    <citation type="journal article" date="2019" name="Int. J. Syst. Evol. Microbiol.">
        <title>The Global Catalogue of Microorganisms (GCM) 10K type strain sequencing project: providing services to taxonomists for standard genome sequencing and annotation.</title>
        <authorList>
            <consortium name="The Broad Institute Genomics Platform"/>
            <consortium name="The Broad Institute Genome Sequencing Center for Infectious Disease"/>
            <person name="Wu L."/>
            <person name="Ma J."/>
        </authorList>
    </citation>
    <scope>NUCLEOTIDE SEQUENCE [LARGE SCALE GENOMIC DNA]</scope>
    <source>
        <strain evidence="2">JCM 17656</strain>
    </source>
</reference>
<protein>
    <submittedName>
        <fullName evidence="1">Uncharacterized protein</fullName>
    </submittedName>
</protein>
<proteinExistence type="predicted"/>
<evidence type="ECO:0000313" key="1">
    <source>
        <dbReference type="EMBL" id="GAA3528155.1"/>
    </source>
</evidence>
<dbReference type="Proteomes" id="UP001500707">
    <property type="component" value="Unassembled WGS sequence"/>
</dbReference>
<dbReference type="RefSeq" id="WP_346180224.1">
    <property type="nucleotide sequence ID" value="NZ_BAABCE010000001.1"/>
</dbReference>
<organism evidence="1 2">
    <name type="scientific">Streptomyces osmaniensis</name>
    <dbReference type="NCBI Taxonomy" id="593134"/>
    <lineage>
        <taxon>Bacteria</taxon>
        <taxon>Bacillati</taxon>
        <taxon>Actinomycetota</taxon>
        <taxon>Actinomycetes</taxon>
        <taxon>Kitasatosporales</taxon>
        <taxon>Streptomycetaceae</taxon>
        <taxon>Streptomyces</taxon>
    </lineage>
</organism>
<evidence type="ECO:0000313" key="2">
    <source>
        <dbReference type="Proteomes" id="UP001500707"/>
    </source>
</evidence>
<keyword evidence="2" id="KW-1185">Reference proteome</keyword>
<sequence length="386" mass="42600">MLHSNDILGSRGVRIPTVAQIRTYLQAEGWESQPPGPAGTIWVRDGVMIGVPGVNDPAISGGIVERIAKQERRSPRDVALSIRYHLMDVTYLRAANDYAITDTIPFEAASTVIASARKLLRAVGTTAWNERGEIGGNYARQGDAVLQRARMDHTQEGSFIIPILVPLSYTKDVPGEARREADLELFQAAPEPFERRVTRTLAQSLMAVKEIIVEPEASPSVGDLHAVVARGVSREFCAALAKILTEPSVSEFETIFEWASSVPAPETMPNSISIESDASEKIEEAAEKLKRHRIDSTSTFSGNIVELRHVGDDPFGFATISTVRRGRRSEIRVRLPYETYQEAVIWHRARRVVIVDGEVKHGVGRRLVVENPVACRPIDEILLPVS</sequence>
<accession>A0ABP6V675</accession>
<comment type="caution">
    <text evidence="1">The sequence shown here is derived from an EMBL/GenBank/DDBJ whole genome shotgun (WGS) entry which is preliminary data.</text>
</comment>
<dbReference type="EMBL" id="BAABCE010000001">
    <property type="protein sequence ID" value="GAA3528155.1"/>
    <property type="molecule type" value="Genomic_DNA"/>
</dbReference>
<gene>
    <name evidence="1" type="ORF">GCM10022295_07660</name>
</gene>
<name>A0ABP6V675_9ACTN</name>